<dbReference type="OrthoDB" id="3173541at2"/>
<evidence type="ECO:0000313" key="8">
    <source>
        <dbReference type="EMBL" id="CDL91787.1"/>
    </source>
</evidence>
<dbReference type="Proteomes" id="UP000019482">
    <property type="component" value="Unassembled WGS sequence"/>
</dbReference>
<gene>
    <name evidence="8" type="ORF">CTDIVETGP_1857</name>
</gene>
<evidence type="ECO:0000256" key="1">
    <source>
        <dbReference type="ARBA" id="ARBA00004651"/>
    </source>
</evidence>
<evidence type="ECO:0000256" key="6">
    <source>
        <dbReference type="RuleBase" id="RU366058"/>
    </source>
</evidence>
<protein>
    <recommendedName>
        <fullName evidence="6">TVP38/TMEM64 family membrane protein</fullName>
    </recommendedName>
</protein>
<dbReference type="RefSeq" id="WP_017751926.1">
    <property type="nucleotide sequence ID" value="NZ_CBXI010000032.1"/>
</dbReference>
<dbReference type="InterPro" id="IPR032816">
    <property type="entry name" value="VTT_dom"/>
</dbReference>
<feature type="transmembrane region" description="Helical" evidence="6">
    <location>
        <begin position="177"/>
        <end position="196"/>
    </location>
</feature>
<evidence type="ECO:0000256" key="4">
    <source>
        <dbReference type="ARBA" id="ARBA00022989"/>
    </source>
</evidence>
<feature type="domain" description="VTT" evidence="7">
    <location>
        <begin position="79"/>
        <end position="197"/>
    </location>
</feature>
<evidence type="ECO:0000259" key="7">
    <source>
        <dbReference type="Pfam" id="PF09335"/>
    </source>
</evidence>
<evidence type="ECO:0000256" key="5">
    <source>
        <dbReference type="ARBA" id="ARBA00023136"/>
    </source>
</evidence>
<dbReference type="InterPro" id="IPR015414">
    <property type="entry name" value="TMEM64"/>
</dbReference>
<dbReference type="PANTHER" id="PTHR12677">
    <property type="entry name" value="GOLGI APPARATUS MEMBRANE PROTEIN TVP38-RELATED"/>
    <property type="match status" value="1"/>
</dbReference>
<dbReference type="AlphaFoldDB" id="W6NIA4"/>
<comment type="subcellular location">
    <subcellularLocation>
        <location evidence="1 6">Cell membrane</location>
        <topology evidence="1 6">Multi-pass membrane protein</topology>
    </subcellularLocation>
</comment>
<evidence type="ECO:0000256" key="2">
    <source>
        <dbReference type="ARBA" id="ARBA00022475"/>
    </source>
</evidence>
<feature type="transmembrane region" description="Helical" evidence="6">
    <location>
        <begin position="202"/>
        <end position="223"/>
    </location>
</feature>
<feature type="transmembrane region" description="Helical" evidence="6">
    <location>
        <begin position="58"/>
        <end position="79"/>
    </location>
</feature>
<dbReference type="PANTHER" id="PTHR12677:SF59">
    <property type="entry name" value="GOLGI APPARATUS MEMBRANE PROTEIN TVP38-RELATED"/>
    <property type="match status" value="1"/>
</dbReference>
<dbReference type="Pfam" id="PF09335">
    <property type="entry name" value="VTT_dom"/>
    <property type="match status" value="1"/>
</dbReference>
<keyword evidence="4 6" id="KW-1133">Transmembrane helix</keyword>
<reference evidence="8 9" key="1">
    <citation type="journal article" date="2015" name="Genome Announc.">
        <title>Draft Genome Sequence of Clostridium tyrobutyricum Strain DIVETGP, Isolated from Cow's Milk for Grana Padano Production.</title>
        <authorList>
            <person name="Soggiu A."/>
            <person name="Piras C."/>
            <person name="Gaiarsa S."/>
            <person name="Sassera D."/>
            <person name="Roncada P."/>
            <person name="Bendixen E."/>
            <person name="Brasca M."/>
            <person name="Bonizzi L."/>
        </authorList>
    </citation>
    <scope>NUCLEOTIDE SEQUENCE [LARGE SCALE GENOMIC DNA]</scope>
    <source>
        <strain evidence="8 9">DIVETGP</strain>
    </source>
</reference>
<dbReference type="EMBL" id="CBXI010000032">
    <property type="protein sequence ID" value="CDL91787.1"/>
    <property type="molecule type" value="Genomic_DNA"/>
</dbReference>
<feature type="transmembrane region" description="Helical" evidence="6">
    <location>
        <begin position="20"/>
        <end position="38"/>
    </location>
</feature>
<dbReference type="GeneID" id="29418280"/>
<sequence length="241" mass="27554">MSIFKVKKILFKNIKRFKNYIILAILIAFFILVGYEYYFKYMKIINNPKMLKGIILSYGRYGVLAFFTLEILQVVVFFIPGEFVQIASGYIYGSFFGTILSVVGITLGSVIAYTVSKIYGRPFIEKITSKNKLKFFTKILNSKNINFLVFLLYLIPGIPKDILSYICGVSRMNLREFFIYSTLGRLPGIIISSYFGSKLYSGNKFVIVIISVSMVLLFLMGFLKGEKALLRISKCRSSTKK</sequence>
<comment type="caution">
    <text evidence="8">The sequence shown here is derived from an EMBL/GenBank/DDBJ whole genome shotgun (WGS) entry which is preliminary data.</text>
</comment>
<comment type="similarity">
    <text evidence="6">Belongs to the TVP38/TMEM64 family.</text>
</comment>
<feature type="transmembrane region" description="Helical" evidence="6">
    <location>
        <begin position="91"/>
        <end position="115"/>
    </location>
</feature>
<accession>W6NIA4</accession>
<keyword evidence="2 6" id="KW-1003">Cell membrane</keyword>
<keyword evidence="5 6" id="KW-0472">Membrane</keyword>
<name>W6NIA4_CLOTY</name>
<dbReference type="GO" id="GO:0005886">
    <property type="term" value="C:plasma membrane"/>
    <property type="evidence" value="ECO:0007669"/>
    <property type="project" value="UniProtKB-SubCell"/>
</dbReference>
<proteinExistence type="inferred from homology"/>
<evidence type="ECO:0000313" key="9">
    <source>
        <dbReference type="Proteomes" id="UP000019482"/>
    </source>
</evidence>
<organism evidence="8 9">
    <name type="scientific">Clostridium tyrobutyricum DIVETGP</name>
    <dbReference type="NCBI Taxonomy" id="1408889"/>
    <lineage>
        <taxon>Bacteria</taxon>
        <taxon>Bacillati</taxon>
        <taxon>Bacillota</taxon>
        <taxon>Clostridia</taxon>
        <taxon>Eubacteriales</taxon>
        <taxon>Clostridiaceae</taxon>
        <taxon>Clostridium</taxon>
    </lineage>
</organism>
<keyword evidence="3 6" id="KW-0812">Transmembrane</keyword>
<evidence type="ECO:0000256" key="3">
    <source>
        <dbReference type="ARBA" id="ARBA00022692"/>
    </source>
</evidence>
<keyword evidence="9" id="KW-1185">Reference proteome</keyword>